<name>A0A4Y5FEY4_9CAUD</name>
<reference evidence="1 2" key="1">
    <citation type="submission" date="2019-02" db="EMBL/GenBank/DDBJ databases">
        <title>Isolation of virulent Lactobacillus brevis phages.</title>
        <authorList>
            <person name="Feyereisen M."/>
            <person name="Mahony J."/>
            <person name="O'Sullivan T."/>
            <person name="van Sinderen D."/>
        </authorList>
    </citation>
    <scope>NUCLEOTIDE SEQUENCE [LARGE SCALE GENOMIC DNA]</scope>
</reference>
<protein>
    <submittedName>
        <fullName evidence="1">Uncharacterized protein</fullName>
    </submittedName>
</protein>
<evidence type="ECO:0000313" key="1">
    <source>
        <dbReference type="EMBL" id="QBJ03420.1"/>
    </source>
</evidence>
<keyword evidence="2" id="KW-1185">Reference proteome</keyword>
<proteinExistence type="predicted"/>
<accession>A0A4Y5FEY4</accession>
<sequence length="68" mass="8184">MSNFKEFKSLGEASSWFKSKGYTWYTNTLRDPDEALRGIEELAKINHKKYIYLFGKVKETYLIYYKED</sequence>
<evidence type="ECO:0000313" key="2">
    <source>
        <dbReference type="Proteomes" id="UP000308874"/>
    </source>
</evidence>
<dbReference type="EMBL" id="MK504443">
    <property type="protein sequence ID" value="QBJ03420.1"/>
    <property type="molecule type" value="Genomic_DNA"/>
</dbReference>
<gene>
    <name evidence="1" type="ORF">B521_0070</name>
</gene>
<organism evidence="1 2">
    <name type="scientific">Lactobacillus phage 521B</name>
    <dbReference type="NCBI Taxonomy" id="2510942"/>
    <lineage>
        <taxon>Viruses</taxon>
        <taxon>Duplodnaviria</taxon>
        <taxon>Heunggongvirae</taxon>
        <taxon>Uroviricota</taxon>
        <taxon>Caudoviricetes</taxon>
        <taxon>Herelleviridae</taxon>
        <taxon>Tybeckvirus</taxon>
        <taxon>Tybeckvirus tv521B</taxon>
    </lineage>
</organism>
<dbReference type="Proteomes" id="UP000308874">
    <property type="component" value="Segment"/>
</dbReference>